<dbReference type="InterPro" id="IPR048576">
    <property type="entry name" value="Rv2175c_wHTH"/>
</dbReference>
<dbReference type="Pfam" id="PF21531">
    <property type="entry name" value="Rv2175c_wHTH"/>
    <property type="match status" value="1"/>
</dbReference>
<dbReference type="Proteomes" id="UP001500427">
    <property type="component" value="Unassembled WGS sequence"/>
</dbReference>
<comment type="caution">
    <text evidence="4">The sequence shown here is derived from an EMBL/GenBank/DDBJ whole genome shotgun (WGS) entry which is preliminary data.</text>
</comment>
<evidence type="ECO:0000256" key="1">
    <source>
        <dbReference type="SAM" id="MobiDB-lite"/>
    </source>
</evidence>
<feature type="domain" description="Rv2175c C-terminal" evidence="2">
    <location>
        <begin position="105"/>
        <end position="160"/>
    </location>
</feature>
<reference evidence="5" key="1">
    <citation type="journal article" date="2019" name="Int. J. Syst. Evol. Microbiol.">
        <title>The Global Catalogue of Microorganisms (GCM) 10K type strain sequencing project: providing services to taxonomists for standard genome sequencing and annotation.</title>
        <authorList>
            <consortium name="The Broad Institute Genomics Platform"/>
            <consortium name="The Broad Institute Genome Sequencing Center for Infectious Disease"/>
            <person name="Wu L."/>
            <person name="Ma J."/>
        </authorList>
    </citation>
    <scope>NUCLEOTIDE SEQUENCE [LARGE SCALE GENOMIC DNA]</scope>
    <source>
        <strain evidence="5">JCM 17687</strain>
    </source>
</reference>
<name>A0ABP9JGV3_9MICO</name>
<protein>
    <recommendedName>
        <fullName evidence="6">Rv2175c C-terminal domain-containing protein</fullName>
    </recommendedName>
</protein>
<feature type="domain" description="DNA-binding protein Rv2175c wHTH" evidence="3">
    <location>
        <begin position="52"/>
        <end position="97"/>
    </location>
</feature>
<organism evidence="4 5">
    <name type="scientific">Terrabacter aeriphilus</name>
    <dbReference type="NCBI Taxonomy" id="515662"/>
    <lineage>
        <taxon>Bacteria</taxon>
        <taxon>Bacillati</taxon>
        <taxon>Actinomycetota</taxon>
        <taxon>Actinomycetes</taxon>
        <taxon>Micrococcales</taxon>
        <taxon>Intrasporangiaceae</taxon>
        <taxon>Terrabacter</taxon>
    </lineage>
</organism>
<dbReference type="InterPro" id="IPR041098">
    <property type="entry name" value="Rv2175c_C"/>
</dbReference>
<evidence type="ECO:0000313" key="5">
    <source>
        <dbReference type="Proteomes" id="UP001500427"/>
    </source>
</evidence>
<dbReference type="EMBL" id="BAABIW010000016">
    <property type="protein sequence ID" value="GAA5028930.1"/>
    <property type="molecule type" value="Genomic_DNA"/>
</dbReference>
<proteinExistence type="predicted"/>
<gene>
    <name evidence="4" type="ORF">GCM10023258_24960</name>
</gene>
<evidence type="ECO:0000259" key="3">
    <source>
        <dbReference type="Pfam" id="PF21531"/>
    </source>
</evidence>
<accession>A0ABP9JGV3</accession>
<keyword evidence="5" id="KW-1185">Reference proteome</keyword>
<feature type="region of interest" description="Disordered" evidence="1">
    <location>
        <begin position="1"/>
        <end position="44"/>
    </location>
</feature>
<dbReference type="Pfam" id="PF18367">
    <property type="entry name" value="Rv2175c_C"/>
    <property type="match status" value="1"/>
</dbReference>
<evidence type="ECO:0000313" key="4">
    <source>
        <dbReference type="EMBL" id="GAA5028930.1"/>
    </source>
</evidence>
<evidence type="ECO:0008006" key="6">
    <source>
        <dbReference type="Google" id="ProtNLM"/>
    </source>
</evidence>
<sequence length="161" mass="17695">MRACGPDGGRLRSVSDQSPAQTDPTQQPDQQADQQADEPVRSGGDLESLVGQWLTVPDIAERLGVPLSRVRQLLADRELLGVRIGERRVMAVPEKFLDETGPRPELRGTFTVLADGGYDDEEIITWLFTPDATLPVEGAPIDAMRAGHKTEIRRRAQELAL</sequence>
<feature type="compositionally biased region" description="Low complexity" evidence="1">
    <location>
        <begin position="16"/>
        <end position="34"/>
    </location>
</feature>
<evidence type="ECO:0000259" key="2">
    <source>
        <dbReference type="Pfam" id="PF18367"/>
    </source>
</evidence>